<dbReference type="EMBL" id="JAQIZT010000015">
    <property type="protein sequence ID" value="KAJ6970141.1"/>
    <property type="molecule type" value="Genomic_DNA"/>
</dbReference>
<evidence type="ECO:0000313" key="2">
    <source>
        <dbReference type="EMBL" id="KAJ6970141.1"/>
    </source>
</evidence>
<keyword evidence="3" id="KW-1185">Reference proteome</keyword>
<dbReference type="GO" id="GO:0009786">
    <property type="term" value="P:regulation of asymmetric cell division"/>
    <property type="evidence" value="ECO:0007669"/>
    <property type="project" value="InterPro"/>
</dbReference>
<dbReference type="PANTHER" id="PTHR33914">
    <property type="entry name" value="18S PRE-RIBOSOMAL ASSEMBLY PROTEIN GAR2-LIKE PROTEIN"/>
    <property type="match status" value="1"/>
</dbReference>
<feature type="region of interest" description="Disordered" evidence="1">
    <location>
        <begin position="159"/>
        <end position="198"/>
    </location>
</feature>
<evidence type="ECO:0000256" key="1">
    <source>
        <dbReference type="SAM" id="MobiDB-lite"/>
    </source>
</evidence>
<feature type="region of interest" description="Disordered" evidence="1">
    <location>
        <begin position="54"/>
        <end position="91"/>
    </location>
</feature>
<name>A0AAD6LNC7_9ROSI</name>
<dbReference type="PANTHER" id="PTHR33914:SF3">
    <property type="entry name" value="PROTEIN BREAKING OF ASYMMETRY IN THE STOMATAL LINEAGE"/>
    <property type="match status" value="1"/>
</dbReference>
<evidence type="ECO:0000313" key="3">
    <source>
        <dbReference type="Proteomes" id="UP001164929"/>
    </source>
</evidence>
<gene>
    <name evidence="2" type="ORF">NC653_034653</name>
</gene>
<dbReference type="AlphaFoldDB" id="A0AAD6LNC7"/>
<accession>A0AAD6LNC7</accession>
<comment type="caution">
    <text evidence="2">The sequence shown here is derived from an EMBL/GenBank/DDBJ whole genome shotgun (WGS) entry which is preliminary data.</text>
</comment>
<reference evidence="2" key="1">
    <citation type="journal article" date="2023" name="Mol. Ecol. Resour.">
        <title>Chromosome-level genome assembly of a triploid poplar Populus alba 'Berolinensis'.</title>
        <authorList>
            <person name="Chen S."/>
            <person name="Yu Y."/>
            <person name="Wang X."/>
            <person name="Wang S."/>
            <person name="Zhang T."/>
            <person name="Zhou Y."/>
            <person name="He R."/>
            <person name="Meng N."/>
            <person name="Wang Y."/>
            <person name="Liu W."/>
            <person name="Liu Z."/>
            <person name="Liu J."/>
            <person name="Guo Q."/>
            <person name="Huang H."/>
            <person name="Sederoff R.R."/>
            <person name="Wang G."/>
            <person name="Qu G."/>
            <person name="Chen S."/>
        </authorList>
    </citation>
    <scope>NUCLEOTIDE SEQUENCE</scope>
    <source>
        <strain evidence="2">SC-2020</strain>
    </source>
</reference>
<feature type="compositionally biased region" description="Polar residues" evidence="1">
    <location>
        <begin position="78"/>
        <end position="91"/>
    </location>
</feature>
<sequence length="276" mass="30923">MSTPLTMTRLVRWRVRDWASCFLACRFSLDDEQETFPNPSCKLPIRNMVFGVKKDSTSGGNKRNKKLSKNNKKFRQVTPGSTQATANSTGSVSVQSCNSRDSCRPHLQDEEYIVFCFGEDGGFDVVKECKSPETFLHFTANNTSPRSVNRKLHCVEVSETVRKSSSHQRKSNVVNGHETEMTPVENEEEEADSHSGLDSPCNARTRWCHIGEIDNCGTVSAKSSDSNQSDGSSTESFSFPVMHWELIGSPVQMPKSESLHARKHKAPCARFQCCRF</sequence>
<protein>
    <submittedName>
        <fullName evidence="2">Protein BREAKING OF ASYMMETRY IN THEOMATAL LINEAGE</fullName>
    </submittedName>
</protein>
<dbReference type="InterPro" id="IPR040378">
    <property type="entry name" value="BASL"/>
</dbReference>
<dbReference type="Proteomes" id="UP001164929">
    <property type="component" value="Chromosome 15"/>
</dbReference>
<proteinExistence type="predicted"/>
<organism evidence="2 3">
    <name type="scientific">Populus alba x Populus x berolinensis</name>
    <dbReference type="NCBI Taxonomy" id="444605"/>
    <lineage>
        <taxon>Eukaryota</taxon>
        <taxon>Viridiplantae</taxon>
        <taxon>Streptophyta</taxon>
        <taxon>Embryophyta</taxon>
        <taxon>Tracheophyta</taxon>
        <taxon>Spermatophyta</taxon>
        <taxon>Magnoliopsida</taxon>
        <taxon>eudicotyledons</taxon>
        <taxon>Gunneridae</taxon>
        <taxon>Pentapetalae</taxon>
        <taxon>rosids</taxon>
        <taxon>fabids</taxon>
        <taxon>Malpighiales</taxon>
        <taxon>Salicaceae</taxon>
        <taxon>Saliceae</taxon>
        <taxon>Populus</taxon>
    </lineage>
</organism>
<feature type="compositionally biased region" description="Basic residues" evidence="1">
    <location>
        <begin position="62"/>
        <end position="75"/>
    </location>
</feature>